<dbReference type="GO" id="GO:0006888">
    <property type="term" value="P:endoplasmic reticulum to Golgi vesicle-mediated transport"/>
    <property type="evidence" value="ECO:0007669"/>
    <property type="project" value="InterPro"/>
</dbReference>
<dbReference type="VEuPathDB" id="FungiDB:SCHCODRAFT_02666471"/>
<protein>
    <recommendedName>
        <fullName evidence="2">Trafficking protein particle complex subunit 2-like protein</fullName>
    </recommendedName>
</protein>
<dbReference type="RefSeq" id="XP_003036497.1">
    <property type="nucleotide sequence ID" value="XM_003036451.1"/>
</dbReference>
<dbReference type="InterPro" id="IPR006722">
    <property type="entry name" value="Sedlin"/>
</dbReference>
<gene>
    <name evidence="3" type="ORF">SCHCODRAFT_63035</name>
</gene>
<dbReference type="FunCoup" id="D8PP28">
    <property type="interactions" value="35"/>
</dbReference>
<dbReference type="eggNOG" id="KOG3444">
    <property type="taxonomic scope" value="Eukaryota"/>
</dbReference>
<dbReference type="EMBL" id="GL377302">
    <property type="protein sequence ID" value="EFJ01595.1"/>
    <property type="molecule type" value="Genomic_DNA"/>
</dbReference>
<dbReference type="GeneID" id="9597473"/>
<dbReference type="CDD" id="cd14854">
    <property type="entry name" value="TRAPPC2L"/>
    <property type="match status" value="1"/>
</dbReference>
<evidence type="ECO:0000313" key="3">
    <source>
        <dbReference type="EMBL" id="EFJ01595.1"/>
    </source>
</evidence>
<dbReference type="InParanoid" id="D8PP28"/>
<dbReference type="AlphaFoldDB" id="D8PP28"/>
<reference evidence="3 4" key="1">
    <citation type="journal article" date="2010" name="Nat. Biotechnol.">
        <title>Genome sequence of the model mushroom Schizophyllum commune.</title>
        <authorList>
            <person name="Ohm R.A."/>
            <person name="de Jong J.F."/>
            <person name="Lugones L.G."/>
            <person name="Aerts A."/>
            <person name="Kothe E."/>
            <person name="Stajich J.E."/>
            <person name="de Vries R.P."/>
            <person name="Record E."/>
            <person name="Levasseur A."/>
            <person name="Baker S.E."/>
            <person name="Bartholomew K.A."/>
            <person name="Coutinho P.M."/>
            <person name="Erdmann S."/>
            <person name="Fowler T.J."/>
            <person name="Gathman A.C."/>
            <person name="Lombard V."/>
            <person name="Henrissat B."/>
            <person name="Knabe N."/>
            <person name="Kuees U."/>
            <person name="Lilly W.W."/>
            <person name="Lindquist E."/>
            <person name="Lucas S."/>
            <person name="Magnuson J.K."/>
            <person name="Piumi F."/>
            <person name="Raudaskoski M."/>
            <person name="Salamov A."/>
            <person name="Schmutz J."/>
            <person name="Schwarze F.W.M.R."/>
            <person name="vanKuyk P.A."/>
            <person name="Horton J.S."/>
            <person name="Grigoriev I.V."/>
            <person name="Woesten H.A.B."/>
        </authorList>
    </citation>
    <scope>NUCLEOTIDE SEQUENCE [LARGE SCALE GENOMIC DNA]</scope>
    <source>
        <strain evidence="4">H4-8 / FGSC 9210</strain>
    </source>
</reference>
<dbReference type="InterPro" id="IPR044760">
    <property type="entry name" value="TRAPPC2L"/>
</dbReference>
<evidence type="ECO:0000256" key="2">
    <source>
        <dbReference type="ARBA" id="ARBA00024408"/>
    </source>
</evidence>
<organism evidence="4">
    <name type="scientific">Schizophyllum commune (strain H4-8 / FGSC 9210)</name>
    <name type="common">Split gill fungus</name>
    <dbReference type="NCBI Taxonomy" id="578458"/>
    <lineage>
        <taxon>Eukaryota</taxon>
        <taxon>Fungi</taxon>
        <taxon>Dikarya</taxon>
        <taxon>Basidiomycota</taxon>
        <taxon>Agaricomycotina</taxon>
        <taxon>Agaricomycetes</taxon>
        <taxon>Agaricomycetidae</taxon>
        <taxon>Agaricales</taxon>
        <taxon>Schizophyllaceae</taxon>
        <taxon>Schizophyllum</taxon>
    </lineage>
</organism>
<dbReference type="Proteomes" id="UP000007431">
    <property type="component" value="Unassembled WGS sequence"/>
</dbReference>
<evidence type="ECO:0000256" key="1">
    <source>
        <dbReference type="ARBA" id="ARBA00006626"/>
    </source>
</evidence>
<dbReference type="HOGENOM" id="CLU_085828_2_1_1"/>
<dbReference type="STRING" id="578458.D8PP28"/>
<evidence type="ECO:0000313" key="4">
    <source>
        <dbReference type="Proteomes" id="UP000007431"/>
    </source>
</evidence>
<sequence>MAPTLRINAVAYISPQNQPILIRTFNEKNEEAVKYHYIAHTSLDVIEERMAPENKNTECYLGLLYAMEDVAVYGYVTPLRVKIVVAFALSDSVVRDIEVNTIFKALHMAYYHAISNPFLKLDSATEPLSEKSVYLLAGSPRWKNFRRRVDDVCRAVSNPAPPVAIA</sequence>
<comment type="similarity">
    <text evidence="1">Belongs to the TRAPP small subunits family. Sedlin subfamily.</text>
</comment>
<dbReference type="OrthoDB" id="18320at2759"/>
<name>D8PP28_SCHCM</name>
<dbReference type="Gene3D" id="3.30.450.70">
    <property type="match status" value="1"/>
</dbReference>
<dbReference type="OMA" id="FHYIVHC"/>
<dbReference type="PANTHER" id="PTHR12403">
    <property type="entry name" value="TRAFFICKING PROTEIN PARTICLE COMPLEX SUBUNIT 2"/>
    <property type="match status" value="1"/>
</dbReference>
<proteinExistence type="inferred from homology"/>
<dbReference type="KEGG" id="scm:SCHCO_02666471"/>
<dbReference type="InterPro" id="IPR011012">
    <property type="entry name" value="Longin-like_dom_sf"/>
</dbReference>
<dbReference type="Pfam" id="PF04628">
    <property type="entry name" value="Sedlin_N"/>
    <property type="match status" value="1"/>
</dbReference>
<dbReference type="SUPFAM" id="SSF64356">
    <property type="entry name" value="SNARE-like"/>
    <property type="match status" value="1"/>
</dbReference>
<dbReference type="GO" id="GO:0005737">
    <property type="term" value="C:cytoplasm"/>
    <property type="evidence" value="ECO:0007669"/>
    <property type="project" value="GOC"/>
</dbReference>
<accession>D8PP28</accession>
<keyword evidence="4" id="KW-1185">Reference proteome</keyword>